<evidence type="ECO:0000313" key="2">
    <source>
        <dbReference type="EMBL" id="MBZ9568569.1"/>
    </source>
</evidence>
<evidence type="ECO:0000313" key="3">
    <source>
        <dbReference type="Proteomes" id="UP001319883"/>
    </source>
</evidence>
<comment type="caution">
    <text evidence="2">The sequence shown here is derived from an EMBL/GenBank/DDBJ whole genome shotgun (WGS) entry which is preliminary data.</text>
</comment>
<keyword evidence="1" id="KW-0812">Transmembrane</keyword>
<feature type="transmembrane region" description="Helical" evidence="1">
    <location>
        <begin position="50"/>
        <end position="67"/>
    </location>
</feature>
<proteinExistence type="predicted"/>
<keyword evidence="1" id="KW-1133">Transmembrane helix</keyword>
<accession>A0ABS7X2F9</accession>
<dbReference type="Proteomes" id="UP001319883">
    <property type="component" value="Unassembled WGS sequence"/>
</dbReference>
<name>A0ABS7X2F9_9GAMM</name>
<dbReference type="RefSeq" id="WP_163650560.1">
    <property type="nucleotide sequence ID" value="NZ_JAGXFD010000001.1"/>
</dbReference>
<reference evidence="2 3" key="1">
    <citation type="submission" date="2021-05" db="EMBL/GenBank/DDBJ databases">
        <title>Petroleum and Energy Research Collection (APPE): ex situ preservation of microbial diversity associated with the oil industry and exploitation of its biotechnological potential.</title>
        <authorList>
            <person name="Paixao C.T.M."/>
            <person name="Gomes M.B."/>
            <person name="Oliveira V.M."/>
        </authorList>
    </citation>
    <scope>NUCLEOTIDE SEQUENCE [LARGE SCALE GENOMIC DNA]</scope>
    <source>
        <strain evidence="2 3">LIT2</strain>
    </source>
</reference>
<evidence type="ECO:0000256" key="1">
    <source>
        <dbReference type="SAM" id="Phobius"/>
    </source>
</evidence>
<organism evidence="2 3">
    <name type="scientific">Modicisalibacter tunisiensis</name>
    <dbReference type="NCBI Taxonomy" id="390637"/>
    <lineage>
        <taxon>Bacteria</taxon>
        <taxon>Pseudomonadati</taxon>
        <taxon>Pseudomonadota</taxon>
        <taxon>Gammaproteobacteria</taxon>
        <taxon>Oceanospirillales</taxon>
        <taxon>Halomonadaceae</taxon>
        <taxon>Modicisalibacter</taxon>
    </lineage>
</organism>
<keyword evidence="3" id="KW-1185">Reference proteome</keyword>
<dbReference type="EMBL" id="JAGXFD010000001">
    <property type="protein sequence ID" value="MBZ9568569.1"/>
    <property type="molecule type" value="Genomic_DNA"/>
</dbReference>
<keyword evidence="1" id="KW-0472">Membrane</keyword>
<sequence length="68" mass="7266">MMQTTKTTSHRRHGRILLAIAGLLMAVFLARVALESAGIPLFSLSPAEEAVLLVAAVACFITACIRLE</sequence>
<protein>
    <submittedName>
        <fullName evidence="2">Uncharacterized protein</fullName>
    </submittedName>
</protein>
<gene>
    <name evidence="2" type="ORF">KGQ91_12900</name>
</gene>